<organism evidence="9 10">
    <name type="scientific">Effrenium voratum</name>
    <dbReference type="NCBI Taxonomy" id="2562239"/>
    <lineage>
        <taxon>Eukaryota</taxon>
        <taxon>Sar</taxon>
        <taxon>Alveolata</taxon>
        <taxon>Dinophyceae</taxon>
        <taxon>Suessiales</taxon>
        <taxon>Symbiodiniaceae</taxon>
        <taxon>Effrenium</taxon>
    </lineage>
</organism>
<keyword evidence="4 7" id="KW-1133">Transmembrane helix</keyword>
<evidence type="ECO:0000256" key="5">
    <source>
        <dbReference type="ARBA" id="ARBA00023136"/>
    </source>
</evidence>
<feature type="region of interest" description="Disordered" evidence="6">
    <location>
        <begin position="524"/>
        <end position="545"/>
    </location>
</feature>
<keyword evidence="5 7" id="KW-0472">Membrane</keyword>
<dbReference type="InterPro" id="IPR002048">
    <property type="entry name" value="EF_hand_dom"/>
</dbReference>
<dbReference type="InterPro" id="IPR011992">
    <property type="entry name" value="EF-hand-dom_pair"/>
</dbReference>
<feature type="transmembrane region" description="Helical" evidence="7">
    <location>
        <begin position="189"/>
        <end position="211"/>
    </location>
</feature>
<dbReference type="Gene3D" id="1.10.238.10">
    <property type="entry name" value="EF-hand"/>
    <property type="match status" value="1"/>
</dbReference>
<dbReference type="InterPro" id="IPR043203">
    <property type="entry name" value="VGCC_Ca_Na"/>
</dbReference>
<dbReference type="EMBL" id="CAUJNA010003575">
    <property type="protein sequence ID" value="CAJ1405245.1"/>
    <property type="molecule type" value="Genomic_DNA"/>
</dbReference>
<keyword evidence="2 7" id="KW-0812">Transmembrane</keyword>
<accession>A0AA36NAJ1</accession>
<dbReference type="PANTHER" id="PTHR10037">
    <property type="entry name" value="VOLTAGE-GATED CATION CHANNEL CALCIUM AND SODIUM"/>
    <property type="match status" value="1"/>
</dbReference>
<dbReference type="InterPro" id="IPR027359">
    <property type="entry name" value="Volt_channel_dom_sf"/>
</dbReference>
<feature type="compositionally biased region" description="Polar residues" evidence="6">
    <location>
        <begin position="66"/>
        <end position="77"/>
    </location>
</feature>
<dbReference type="PANTHER" id="PTHR10037:SF62">
    <property type="entry name" value="SODIUM CHANNEL PROTEIN 60E"/>
    <property type="match status" value="1"/>
</dbReference>
<reference evidence="9" key="1">
    <citation type="submission" date="2023-08" db="EMBL/GenBank/DDBJ databases">
        <authorList>
            <person name="Chen Y."/>
            <person name="Shah S."/>
            <person name="Dougan E. K."/>
            <person name="Thang M."/>
            <person name="Chan C."/>
        </authorList>
    </citation>
    <scope>NUCLEOTIDE SEQUENCE</scope>
</reference>
<dbReference type="PROSITE" id="PS50222">
    <property type="entry name" value="EF_HAND_2"/>
    <property type="match status" value="1"/>
</dbReference>
<dbReference type="GO" id="GO:0001518">
    <property type="term" value="C:voltage-gated sodium channel complex"/>
    <property type="evidence" value="ECO:0007669"/>
    <property type="project" value="TreeGrafter"/>
</dbReference>
<dbReference type="InterPro" id="IPR005821">
    <property type="entry name" value="Ion_trans_dom"/>
</dbReference>
<dbReference type="Pfam" id="PF00520">
    <property type="entry name" value="Ion_trans"/>
    <property type="match status" value="1"/>
</dbReference>
<dbReference type="GO" id="GO:0005248">
    <property type="term" value="F:voltage-gated sodium channel activity"/>
    <property type="evidence" value="ECO:0007669"/>
    <property type="project" value="TreeGrafter"/>
</dbReference>
<feature type="domain" description="EF-hand" evidence="8">
    <location>
        <begin position="459"/>
        <end position="494"/>
    </location>
</feature>
<keyword evidence="10" id="KW-1185">Reference proteome</keyword>
<evidence type="ECO:0000259" key="8">
    <source>
        <dbReference type="PROSITE" id="PS50222"/>
    </source>
</evidence>
<comment type="subcellular location">
    <subcellularLocation>
        <location evidence="1">Membrane</location>
        <topology evidence="1">Multi-pass membrane protein</topology>
    </subcellularLocation>
</comment>
<name>A0AA36NAJ1_9DINO</name>
<comment type="caution">
    <text evidence="9">The sequence shown here is derived from an EMBL/GenBank/DDBJ whole genome shotgun (WGS) entry which is preliminary data.</text>
</comment>
<dbReference type="Gene3D" id="1.20.120.350">
    <property type="entry name" value="Voltage-gated potassium channels. Chain C"/>
    <property type="match status" value="1"/>
</dbReference>
<feature type="transmembrane region" description="Helical" evidence="7">
    <location>
        <begin position="150"/>
        <end position="169"/>
    </location>
</feature>
<dbReference type="GO" id="GO:0005509">
    <property type="term" value="F:calcium ion binding"/>
    <property type="evidence" value="ECO:0007669"/>
    <property type="project" value="InterPro"/>
</dbReference>
<dbReference type="AlphaFoldDB" id="A0AA36NAJ1"/>
<dbReference type="Gene3D" id="1.10.287.70">
    <property type="match status" value="1"/>
</dbReference>
<proteinExistence type="predicted"/>
<feature type="transmembrane region" description="Helical" evidence="7">
    <location>
        <begin position="291"/>
        <end position="309"/>
    </location>
</feature>
<dbReference type="PROSITE" id="PS00018">
    <property type="entry name" value="EF_HAND_1"/>
    <property type="match status" value="1"/>
</dbReference>
<evidence type="ECO:0000256" key="3">
    <source>
        <dbReference type="ARBA" id="ARBA00022837"/>
    </source>
</evidence>
<dbReference type="InterPro" id="IPR018247">
    <property type="entry name" value="EF_Hand_1_Ca_BS"/>
</dbReference>
<dbReference type="Proteomes" id="UP001178507">
    <property type="component" value="Unassembled WGS sequence"/>
</dbReference>
<evidence type="ECO:0000256" key="7">
    <source>
        <dbReference type="SAM" id="Phobius"/>
    </source>
</evidence>
<sequence length="545" mass="61627">MPHTVDMDLAGLLERQHQELMARMDQCIESVASLDARFRGVQESTWKEESEVKVATLKLEVPGESRGSSARPSQASKLSDEVKQPRKPALKRMDSYSLAVIKSLQWAEQLKKLWAPSGSLKTHNESKAETVWRKCQEGASWIMNSYCANLFFAFIILSNSIFLGVQLQWRVDNAELALDPAFTIVHNIYAVLFTLEALLRLVAAGVCGYFCGRGCKWNWLDAFVVTSSWTELAFDLSEPGTSSSPSNSNLRLIRILRMGRLLRVIRVVRVVRVFKALRTLVHSLVDTTKSLVWAMLLLALIVYIFSILFTDVVLDHLQYDGTSSIGDEKLAMYFGTIFSSCTTLFRSLLNGFSWYDAADALGGVHSFWAQMFHFYMAFCTFAVMNVMTGVFCNSAIKAAERDHDMVVQSLLQNQQEFQSLVHNLFRKIDKHNVGKITLGDLEEHFNDESVKAFFESLEIGAVDAWTLFLSLDVDGDHVISVEEFMERCVQLRGPARSVDLYALKQQNVKLRELVDSVAESQQRLERKLQRGEASPRSSPRLQDSL</sequence>
<gene>
    <name evidence="9" type="ORF">EVOR1521_LOCUS27519</name>
</gene>
<evidence type="ECO:0000313" key="9">
    <source>
        <dbReference type="EMBL" id="CAJ1405245.1"/>
    </source>
</evidence>
<dbReference type="SUPFAM" id="SSF47473">
    <property type="entry name" value="EF-hand"/>
    <property type="match status" value="1"/>
</dbReference>
<evidence type="ECO:0000313" key="10">
    <source>
        <dbReference type="Proteomes" id="UP001178507"/>
    </source>
</evidence>
<feature type="compositionally biased region" description="Polar residues" evidence="6">
    <location>
        <begin position="535"/>
        <end position="545"/>
    </location>
</feature>
<dbReference type="SUPFAM" id="SSF81324">
    <property type="entry name" value="Voltage-gated potassium channels"/>
    <property type="match status" value="1"/>
</dbReference>
<feature type="transmembrane region" description="Helical" evidence="7">
    <location>
        <begin position="372"/>
        <end position="396"/>
    </location>
</feature>
<evidence type="ECO:0000256" key="2">
    <source>
        <dbReference type="ARBA" id="ARBA00022692"/>
    </source>
</evidence>
<evidence type="ECO:0000256" key="4">
    <source>
        <dbReference type="ARBA" id="ARBA00022989"/>
    </source>
</evidence>
<feature type="region of interest" description="Disordered" evidence="6">
    <location>
        <begin position="63"/>
        <end position="87"/>
    </location>
</feature>
<keyword evidence="3" id="KW-0106">Calcium</keyword>
<evidence type="ECO:0000256" key="1">
    <source>
        <dbReference type="ARBA" id="ARBA00004141"/>
    </source>
</evidence>
<evidence type="ECO:0000256" key="6">
    <source>
        <dbReference type="SAM" id="MobiDB-lite"/>
    </source>
</evidence>
<protein>
    <recommendedName>
        <fullName evidence="8">EF-hand domain-containing protein</fullName>
    </recommendedName>
</protein>